<dbReference type="EMBL" id="JAULSR010000011">
    <property type="protein sequence ID" value="KAK0610001.1"/>
    <property type="molecule type" value="Genomic_DNA"/>
</dbReference>
<evidence type="ECO:0000313" key="1">
    <source>
        <dbReference type="EMBL" id="KAK0610001.1"/>
    </source>
</evidence>
<protein>
    <submittedName>
        <fullName evidence="1">Uncharacterized protein</fullName>
    </submittedName>
</protein>
<sequence length="277" mass="30364">MAADGEFADFSIDLLPTGDKGSSFRTQNDPASPYQRSNVIERKGAVDIRCSCVDVIHGLFDEEGDTFCTLVVLQFRFDPRKRARRIVSADIELRFASNKPGSPDPEAESVTQGAHLTLSAAAVAGAGLSGGVNWSRTVERGLDNATTVIGSIDLRGRNFGKSNCASWTLMENNDTKTGVPMSMTAAILLKRRTEEIFRCDFTMKVKADWRSNLETLFGSTPLDDPILFDPTLDPTNDKYDELNLGSVDMESIADITMAKLWEGALRKEGGDEDDKPR</sequence>
<comment type="caution">
    <text evidence="1">The sequence shown here is derived from an EMBL/GenBank/DDBJ whole genome shotgun (WGS) entry which is preliminary data.</text>
</comment>
<evidence type="ECO:0000313" key="2">
    <source>
        <dbReference type="Proteomes" id="UP001174934"/>
    </source>
</evidence>
<keyword evidence="2" id="KW-1185">Reference proteome</keyword>
<organism evidence="1 2">
    <name type="scientific">Bombardia bombarda</name>
    <dbReference type="NCBI Taxonomy" id="252184"/>
    <lineage>
        <taxon>Eukaryota</taxon>
        <taxon>Fungi</taxon>
        <taxon>Dikarya</taxon>
        <taxon>Ascomycota</taxon>
        <taxon>Pezizomycotina</taxon>
        <taxon>Sordariomycetes</taxon>
        <taxon>Sordariomycetidae</taxon>
        <taxon>Sordariales</taxon>
        <taxon>Lasiosphaeriaceae</taxon>
        <taxon>Bombardia</taxon>
    </lineage>
</organism>
<proteinExistence type="predicted"/>
<dbReference type="Proteomes" id="UP001174934">
    <property type="component" value="Unassembled WGS sequence"/>
</dbReference>
<reference evidence="1" key="1">
    <citation type="submission" date="2023-06" db="EMBL/GenBank/DDBJ databases">
        <title>Genome-scale phylogeny and comparative genomics of the fungal order Sordariales.</title>
        <authorList>
            <consortium name="Lawrence Berkeley National Laboratory"/>
            <person name="Hensen N."/>
            <person name="Bonometti L."/>
            <person name="Westerberg I."/>
            <person name="Brannstrom I.O."/>
            <person name="Guillou S."/>
            <person name="Cros-Aarteil S."/>
            <person name="Calhoun S."/>
            <person name="Haridas S."/>
            <person name="Kuo A."/>
            <person name="Mondo S."/>
            <person name="Pangilinan J."/>
            <person name="Riley R."/>
            <person name="LaButti K."/>
            <person name="Andreopoulos B."/>
            <person name="Lipzen A."/>
            <person name="Chen C."/>
            <person name="Yanf M."/>
            <person name="Daum C."/>
            <person name="Ng V."/>
            <person name="Clum A."/>
            <person name="Steindorff A."/>
            <person name="Ohm R."/>
            <person name="Martin F."/>
            <person name="Silar P."/>
            <person name="Natvig D."/>
            <person name="Lalanne C."/>
            <person name="Gautier V."/>
            <person name="Ament-velasquez S.L."/>
            <person name="Kruys A."/>
            <person name="Hutchinson M.I."/>
            <person name="Powell A.J."/>
            <person name="Barry K."/>
            <person name="Miller A.N."/>
            <person name="Grigoriev I.V."/>
            <person name="Debuchy R."/>
            <person name="Gladieux P."/>
            <person name="Thoren M.H."/>
            <person name="Johannesson H."/>
        </authorList>
    </citation>
    <scope>NUCLEOTIDE SEQUENCE</scope>
    <source>
        <strain evidence="1">SMH3391-2</strain>
    </source>
</reference>
<dbReference type="AlphaFoldDB" id="A0AA39WCE9"/>
<name>A0AA39WCE9_9PEZI</name>
<accession>A0AA39WCE9</accession>
<gene>
    <name evidence="1" type="ORF">B0T17DRAFT_512309</name>
</gene>